<dbReference type="EMBL" id="JACEFF010000941">
    <property type="protein sequence ID" value="KAH9627718.1"/>
    <property type="molecule type" value="Genomic_DNA"/>
</dbReference>
<dbReference type="AlphaFoldDB" id="A0A922M0E2"/>
<name>A0A922M0E2_SPOEX</name>
<dbReference type="Proteomes" id="UP000814243">
    <property type="component" value="Unassembled WGS sequence"/>
</dbReference>
<proteinExistence type="predicted"/>
<gene>
    <name evidence="1" type="ORF">HF086_017261</name>
</gene>
<accession>A0A922M0E2</accession>
<comment type="caution">
    <text evidence="1">The sequence shown here is derived from an EMBL/GenBank/DDBJ whole genome shotgun (WGS) entry which is preliminary data.</text>
</comment>
<evidence type="ECO:0000313" key="2">
    <source>
        <dbReference type="Proteomes" id="UP000814243"/>
    </source>
</evidence>
<sequence length="358" mass="39967">MLVQRPGLSPRALSTEESLYVKNVSTTAGPVSPSSQHGGVSMLRMLVQRPGLSPRALSTEESLYVKNEPILIKQHQSTTYKDQTTEDTAVMETLSIFKNVIPNREQKSLISKTQIHPIHEDIVHEDRPIKKKDKAEIAIIDIAEPNDVDDKNAVIHGDNNEIVDKFEVNDTKMNVAEDFVPNVFAFNALFLDPSKVEMKQNEIAHDSSLFLKRLNPRQDPIEDLDIGKNLLENIMEVGMSTARAAIHLGRAYKNTKNILNQITNKEQQAANIQNQMSRNIDGNTHALNHLQTSFDSTQGVASNGSFYTELDCVWLLYCRNLAATTKLNAPCSKVNAASVVLDTIMQSHRKSQVSNRGR</sequence>
<protein>
    <submittedName>
        <fullName evidence="1">Uncharacterized protein</fullName>
    </submittedName>
</protein>
<organism evidence="1 2">
    <name type="scientific">Spodoptera exigua</name>
    <name type="common">Beet armyworm</name>
    <name type="synonym">Noctua fulgens</name>
    <dbReference type="NCBI Taxonomy" id="7107"/>
    <lineage>
        <taxon>Eukaryota</taxon>
        <taxon>Metazoa</taxon>
        <taxon>Ecdysozoa</taxon>
        <taxon>Arthropoda</taxon>
        <taxon>Hexapoda</taxon>
        <taxon>Insecta</taxon>
        <taxon>Pterygota</taxon>
        <taxon>Neoptera</taxon>
        <taxon>Endopterygota</taxon>
        <taxon>Lepidoptera</taxon>
        <taxon>Glossata</taxon>
        <taxon>Ditrysia</taxon>
        <taxon>Noctuoidea</taxon>
        <taxon>Noctuidae</taxon>
        <taxon>Amphipyrinae</taxon>
        <taxon>Spodoptera</taxon>
    </lineage>
</organism>
<reference evidence="1" key="1">
    <citation type="journal article" date="2021" name="G3 (Bethesda)">
        <title>Genome and transcriptome analysis of the beet armyworm Spodoptera exigua reveals targets for pest control. .</title>
        <authorList>
            <person name="Simon S."/>
            <person name="Breeschoten T."/>
            <person name="Jansen H.J."/>
            <person name="Dirks R.P."/>
            <person name="Schranz M.E."/>
            <person name="Ros V.I.D."/>
        </authorList>
    </citation>
    <scope>NUCLEOTIDE SEQUENCE</scope>
    <source>
        <strain evidence="1">TB_SE_WUR_2020</strain>
    </source>
</reference>
<evidence type="ECO:0000313" key="1">
    <source>
        <dbReference type="EMBL" id="KAH9627718.1"/>
    </source>
</evidence>